<evidence type="ECO:0000313" key="7">
    <source>
        <dbReference type="EMBL" id="KAK3086723.1"/>
    </source>
</evidence>
<evidence type="ECO:0000256" key="3">
    <source>
        <dbReference type="ARBA" id="ARBA00022741"/>
    </source>
</evidence>
<evidence type="ECO:0000256" key="1">
    <source>
        <dbReference type="ARBA" id="ARBA00022527"/>
    </source>
</evidence>
<dbReference type="Proteomes" id="UP001186944">
    <property type="component" value="Unassembled WGS sequence"/>
</dbReference>
<organism evidence="7 8">
    <name type="scientific">Pinctada imbricata</name>
    <name type="common">Atlantic pearl-oyster</name>
    <name type="synonym">Pinctada martensii</name>
    <dbReference type="NCBI Taxonomy" id="66713"/>
    <lineage>
        <taxon>Eukaryota</taxon>
        <taxon>Metazoa</taxon>
        <taxon>Spiralia</taxon>
        <taxon>Lophotrochozoa</taxon>
        <taxon>Mollusca</taxon>
        <taxon>Bivalvia</taxon>
        <taxon>Autobranchia</taxon>
        <taxon>Pteriomorphia</taxon>
        <taxon>Pterioida</taxon>
        <taxon>Pterioidea</taxon>
        <taxon>Pteriidae</taxon>
        <taxon>Pinctada</taxon>
    </lineage>
</organism>
<accession>A0AA88XK61</accession>
<name>A0AA88XK61_PINIB</name>
<dbReference type="InterPro" id="IPR050108">
    <property type="entry name" value="CDK"/>
</dbReference>
<sequence>MAERQQSSGAKVGFLSILTGEWIEIPESARLLTNKQVLAHYIHLDKARDTRTDQVVALKKRKIERKTAGIPICYLREINILLNLRHDNIVEMREVAVGNSLDSMFLVMEYCEQDLASLLDNMSSPFSESQKLFSNALYKIFQVKCIMMQLLKADFGLARKYEMSVKPMTPMVVTLWYRAPELLLGSKEQSTAIDMWSAGCILGELLAHRPLLPGRSEIEQIDLIVDMFGTPSESIWPGFSMLPEMEKITLKKQPYNNVRATFPWLTDSGIRLLNLLFMYNPKKRATAEDALENSYFKEQPLPCDPELMPSFPQHRLKRKSAQEKDEDQYVPFTKLSVF</sequence>
<dbReference type="PANTHER" id="PTHR24056:SF508">
    <property type="entry name" value="CYCLIN-DEPENDENT KINASE 10"/>
    <property type="match status" value="1"/>
</dbReference>
<proteinExistence type="predicted"/>
<comment type="caution">
    <text evidence="7">The sequence shown here is derived from an EMBL/GenBank/DDBJ whole genome shotgun (WGS) entry which is preliminary data.</text>
</comment>
<keyword evidence="3" id="KW-0547">Nucleotide-binding</keyword>
<dbReference type="AlphaFoldDB" id="A0AA88XK61"/>
<gene>
    <name evidence="7" type="ORF">FSP39_022509</name>
</gene>
<evidence type="ECO:0000259" key="6">
    <source>
        <dbReference type="PROSITE" id="PS50011"/>
    </source>
</evidence>
<evidence type="ECO:0000256" key="4">
    <source>
        <dbReference type="ARBA" id="ARBA00022777"/>
    </source>
</evidence>
<protein>
    <recommendedName>
        <fullName evidence="6">Protein kinase domain-containing protein</fullName>
    </recommendedName>
</protein>
<keyword evidence="1" id="KW-0723">Serine/threonine-protein kinase</keyword>
<dbReference type="InterPro" id="IPR011009">
    <property type="entry name" value="Kinase-like_dom_sf"/>
</dbReference>
<dbReference type="FunFam" id="3.30.200.20:FF:000646">
    <property type="entry name" value="Cyclin dependent kinase 10"/>
    <property type="match status" value="1"/>
</dbReference>
<keyword evidence="5" id="KW-0067">ATP-binding</keyword>
<dbReference type="Gene3D" id="1.10.510.10">
    <property type="entry name" value="Transferase(Phosphotransferase) domain 1"/>
    <property type="match status" value="1"/>
</dbReference>
<keyword evidence="4" id="KW-0418">Kinase</keyword>
<dbReference type="GO" id="GO:0005524">
    <property type="term" value="F:ATP binding"/>
    <property type="evidence" value="ECO:0007669"/>
    <property type="project" value="UniProtKB-KW"/>
</dbReference>
<dbReference type="SUPFAM" id="SSF56112">
    <property type="entry name" value="Protein kinase-like (PK-like)"/>
    <property type="match status" value="1"/>
</dbReference>
<feature type="domain" description="Protein kinase" evidence="6">
    <location>
        <begin position="1"/>
        <end position="296"/>
    </location>
</feature>
<dbReference type="GO" id="GO:0007346">
    <property type="term" value="P:regulation of mitotic cell cycle"/>
    <property type="evidence" value="ECO:0007669"/>
    <property type="project" value="TreeGrafter"/>
</dbReference>
<dbReference type="Gene3D" id="3.30.200.20">
    <property type="entry name" value="Phosphorylase Kinase, domain 1"/>
    <property type="match status" value="1"/>
</dbReference>
<keyword evidence="8" id="KW-1185">Reference proteome</keyword>
<dbReference type="InterPro" id="IPR000719">
    <property type="entry name" value="Prot_kinase_dom"/>
</dbReference>
<dbReference type="GO" id="GO:0004674">
    <property type="term" value="F:protein serine/threonine kinase activity"/>
    <property type="evidence" value="ECO:0007669"/>
    <property type="project" value="UniProtKB-KW"/>
</dbReference>
<evidence type="ECO:0000256" key="2">
    <source>
        <dbReference type="ARBA" id="ARBA00022679"/>
    </source>
</evidence>
<dbReference type="PANTHER" id="PTHR24056">
    <property type="entry name" value="CELL DIVISION PROTEIN KINASE"/>
    <property type="match status" value="1"/>
</dbReference>
<evidence type="ECO:0000256" key="5">
    <source>
        <dbReference type="ARBA" id="ARBA00022840"/>
    </source>
</evidence>
<dbReference type="Pfam" id="PF00069">
    <property type="entry name" value="Pkinase"/>
    <property type="match status" value="2"/>
</dbReference>
<keyword evidence="2" id="KW-0808">Transferase</keyword>
<dbReference type="EMBL" id="VSWD01000012">
    <property type="protein sequence ID" value="KAK3086723.1"/>
    <property type="molecule type" value="Genomic_DNA"/>
</dbReference>
<dbReference type="PROSITE" id="PS50011">
    <property type="entry name" value="PROTEIN_KINASE_DOM"/>
    <property type="match status" value="1"/>
</dbReference>
<reference evidence="7" key="1">
    <citation type="submission" date="2019-08" db="EMBL/GenBank/DDBJ databases">
        <title>The improved chromosome-level genome for the pearl oyster Pinctada fucata martensii using PacBio sequencing and Hi-C.</title>
        <authorList>
            <person name="Zheng Z."/>
        </authorList>
    </citation>
    <scope>NUCLEOTIDE SEQUENCE</scope>
    <source>
        <strain evidence="7">ZZ-2019</strain>
        <tissue evidence="7">Adductor muscle</tissue>
    </source>
</reference>
<evidence type="ECO:0000313" key="8">
    <source>
        <dbReference type="Proteomes" id="UP001186944"/>
    </source>
</evidence>
<dbReference type="GO" id="GO:0005634">
    <property type="term" value="C:nucleus"/>
    <property type="evidence" value="ECO:0007669"/>
    <property type="project" value="TreeGrafter"/>
</dbReference>